<protein>
    <submittedName>
        <fullName evidence="3">Nuclease</fullName>
    </submittedName>
</protein>
<dbReference type="InterPro" id="IPR035901">
    <property type="entry name" value="GIY-YIG_endonuc_sf"/>
</dbReference>
<dbReference type="RefSeq" id="WP_284313991.1">
    <property type="nucleotide sequence ID" value="NZ_BSPC01000036.1"/>
</dbReference>
<sequence>MLASRKHGTLYLGVTSDLTKRVWQHKNKHYKGFTSKYNVIRLVWYEEYDEIGMAIYREKQLKKWHRDWKIELIERENPDWSDLYEGVVGS</sequence>
<organism evidence="3 4">
    <name type="scientific">Labrys miyagiensis</name>
    <dbReference type="NCBI Taxonomy" id="346912"/>
    <lineage>
        <taxon>Bacteria</taxon>
        <taxon>Pseudomonadati</taxon>
        <taxon>Pseudomonadota</taxon>
        <taxon>Alphaproteobacteria</taxon>
        <taxon>Hyphomicrobiales</taxon>
        <taxon>Xanthobacteraceae</taxon>
        <taxon>Labrys</taxon>
    </lineage>
</organism>
<keyword evidence="4" id="KW-1185">Reference proteome</keyword>
<proteinExistence type="inferred from homology"/>
<dbReference type="Gene3D" id="3.40.1440.10">
    <property type="entry name" value="GIY-YIG endonuclease"/>
    <property type="match status" value="1"/>
</dbReference>
<evidence type="ECO:0000313" key="3">
    <source>
        <dbReference type="EMBL" id="GLS20857.1"/>
    </source>
</evidence>
<dbReference type="PANTHER" id="PTHR34477:SF5">
    <property type="entry name" value="BSL5627 PROTEIN"/>
    <property type="match status" value="1"/>
</dbReference>
<dbReference type="Pfam" id="PF01541">
    <property type="entry name" value="GIY-YIG"/>
    <property type="match status" value="1"/>
</dbReference>
<dbReference type="SUPFAM" id="SSF82771">
    <property type="entry name" value="GIY-YIG endonuclease"/>
    <property type="match status" value="1"/>
</dbReference>
<dbReference type="PANTHER" id="PTHR34477">
    <property type="entry name" value="UPF0213 PROTEIN YHBQ"/>
    <property type="match status" value="1"/>
</dbReference>
<dbReference type="InterPro" id="IPR050190">
    <property type="entry name" value="UPF0213_domain"/>
</dbReference>
<evidence type="ECO:0000256" key="1">
    <source>
        <dbReference type="ARBA" id="ARBA00007435"/>
    </source>
</evidence>
<gene>
    <name evidence="3" type="ORF">GCM10007874_38740</name>
</gene>
<evidence type="ECO:0000259" key="2">
    <source>
        <dbReference type="PROSITE" id="PS50164"/>
    </source>
</evidence>
<name>A0ABQ6CMJ6_9HYPH</name>
<feature type="domain" description="GIY-YIG" evidence="2">
    <location>
        <begin position="1"/>
        <end position="71"/>
    </location>
</feature>
<comment type="similarity">
    <text evidence="1">Belongs to the UPF0213 family.</text>
</comment>
<dbReference type="CDD" id="cd10448">
    <property type="entry name" value="GIY-YIG_unchar_3"/>
    <property type="match status" value="1"/>
</dbReference>
<dbReference type="PROSITE" id="PS50164">
    <property type="entry name" value="GIY_YIG"/>
    <property type="match status" value="1"/>
</dbReference>
<comment type="caution">
    <text evidence="3">The sequence shown here is derived from an EMBL/GenBank/DDBJ whole genome shotgun (WGS) entry which is preliminary data.</text>
</comment>
<evidence type="ECO:0000313" key="4">
    <source>
        <dbReference type="Proteomes" id="UP001156882"/>
    </source>
</evidence>
<dbReference type="InterPro" id="IPR000305">
    <property type="entry name" value="GIY-YIG_endonuc"/>
</dbReference>
<accession>A0ABQ6CMJ6</accession>
<reference evidence="4" key="1">
    <citation type="journal article" date="2019" name="Int. J. Syst. Evol. Microbiol.">
        <title>The Global Catalogue of Microorganisms (GCM) 10K type strain sequencing project: providing services to taxonomists for standard genome sequencing and annotation.</title>
        <authorList>
            <consortium name="The Broad Institute Genomics Platform"/>
            <consortium name="The Broad Institute Genome Sequencing Center for Infectious Disease"/>
            <person name="Wu L."/>
            <person name="Ma J."/>
        </authorList>
    </citation>
    <scope>NUCLEOTIDE SEQUENCE [LARGE SCALE GENOMIC DNA]</scope>
    <source>
        <strain evidence="4">NBRC 101365</strain>
    </source>
</reference>
<dbReference type="EMBL" id="BSPC01000036">
    <property type="protein sequence ID" value="GLS20857.1"/>
    <property type="molecule type" value="Genomic_DNA"/>
</dbReference>
<dbReference type="Proteomes" id="UP001156882">
    <property type="component" value="Unassembled WGS sequence"/>
</dbReference>